<dbReference type="GO" id="GO:0009272">
    <property type="term" value="P:fungal-type cell wall biogenesis"/>
    <property type="evidence" value="ECO:0007669"/>
    <property type="project" value="UniProtKB-ARBA"/>
</dbReference>
<accession>A0A8H8CQY3</accession>
<sequence>MRLSTNTLLAVLPVFVAAHADHHLHARAQQHARQVPAAAPPPPVASAAGSSSQANVVGTTSSQVAASQSSSPAVAGTSTLPAGSSAASVAGTTSSVSSAAVPSLTVQLQATNPTAVPLASIIPGQVSAATHPLPSTAVAGSVPTFLSNAPPLPTITGLLAANYPPPDRPAPTDSPEVQQWIKEVQDTGVVIPQFSPTNGIGGCANNTAAASDASRCWWTCGGCTRSTDITECPTAMDWGLTYDDGPAFYTPNLLEYLDQEQLKATFFVVGSRVFYNWNMLQSQYMGQHQIAVHTWSHFPLTSLTNEQIIAELGWSRKIIKDVLGVTPNMMRPPYGDIDDRVRAISLAMGLTPVMWTRISPLATFDTDDFNIANGQTSVQQVIQNWENIIGNATTRNSGFIVLEHDLFEQSVEVATGYILPDALGHKNPPFKIQPVIHCLNKDMTDAYIETNNNKTNPPAFQAAVSAGIVTVTGTAAGAKSTGKSAAVTSKSTAGSLWSLAGLALGGLMTLP</sequence>
<keyword evidence="15" id="KW-0119">Carbohydrate metabolism</keyword>
<evidence type="ECO:0000256" key="22">
    <source>
        <dbReference type="SAM" id="MobiDB-lite"/>
    </source>
</evidence>
<evidence type="ECO:0000256" key="6">
    <source>
        <dbReference type="ARBA" id="ARBA00022512"/>
    </source>
</evidence>
<keyword evidence="8" id="KW-0336">GPI-anchor</keyword>
<comment type="subcellular location">
    <subcellularLocation>
        <location evidence="3">Cell membrane</location>
        <topology evidence="3">Lipid-anchor</topology>
        <topology evidence="3">GPI-anchor</topology>
    </subcellularLocation>
    <subcellularLocation>
        <location evidence="2">Secreted</location>
        <location evidence="2">Cell wall</location>
    </subcellularLocation>
</comment>
<evidence type="ECO:0000256" key="2">
    <source>
        <dbReference type="ARBA" id="ARBA00004191"/>
    </source>
</evidence>
<dbReference type="EMBL" id="JAFIQS010000001">
    <property type="protein sequence ID" value="KAG5174498.1"/>
    <property type="molecule type" value="Genomic_DNA"/>
</dbReference>
<evidence type="ECO:0000256" key="4">
    <source>
        <dbReference type="ARBA" id="ARBA00010973"/>
    </source>
</evidence>
<name>A0A8H8CQY3_PSICU</name>
<feature type="domain" description="NodB homology" evidence="24">
    <location>
        <begin position="236"/>
        <end position="431"/>
    </location>
</feature>
<dbReference type="GO" id="GO:0098552">
    <property type="term" value="C:side of membrane"/>
    <property type="evidence" value="ECO:0007669"/>
    <property type="project" value="UniProtKB-KW"/>
</dbReference>
<evidence type="ECO:0000256" key="15">
    <source>
        <dbReference type="ARBA" id="ARBA00023277"/>
    </source>
</evidence>
<keyword evidence="13" id="KW-0472">Membrane</keyword>
<evidence type="ECO:0000256" key="21">
    <source>
        <dbReference type="ARBA" id="ARBA00048494"/>
    </source>
</evidence>
<evidence type="ECO:0000256" key="8">
    <source>
        <dbReference type="ARBA" id="ARBA00022622"/>
    </source>
</evidence>
<feature type="region of interest" description="Disordered" evidence="22">
    <location>
        <begin position="26"/>
        <end position="56"/>
    </location>
</feature>
<dbReference type="Pfam" id="PF01522">
    <property type="entry name" value="Polysacc_deac_1"/>
    <property type="match status" value="1"/>
</dbReference>
<dbReference type="EC" id="3.5.1.41" evidence="20"/>
<evidence type="ECO:0000256" key="17">
    <source>
        <dbReference type="ARBA" id="ARBA00023288"/>
    </source>
</evidence>
<dbReference type="GO" id="GO:0004099">
    <property type="term" value="F:chitin deacetylase activity"/>
    <property type="evidence" value="ECO:0007669"/>
    <property type="project" value="UniProtKB-EC"/>
</dbReference>
<evidence type="ECO:0000256" key="16">
    <source>
        <dbReference type="ARBA" id="ARBA00023285"/>
    </source>
</evidence>
<keyword evidence="9" id="KW-0479">Metal-binding</keyword>
<evidence type="ECO:0000256" key="12">
    <source>
        <dbReference type="ARBA" id="ARBA00023024"/>
    </source>
</evidence>
<evidence type="ECO:0000256" key="10">
    <source>
        <dbReference type="ARBA" id="ARBA00022729"/>
    </source>
</evidence>
<dbReference type="InterPro" id="IPR002509">
    <property type="entry name" value="NODB_dom"/>
</dbReference>
<keyword evidence="19" id="KW-0624">Polysaccharide degradation</keyword>
<dbReference type="InterPro" id="IPR050248">
    <property type="entry name" value="Polysacc_deacetylase_ArnD"/>
</dbReference>
<dbReference type="PANTHER" id="PTHR10587">
    <property type="entry name" value="GLYCOSYL TRANSFERASE-RELATED"/>
    <property type="match status" value="1"/>
</dbReference>
<keyword evidence="14" id="KW-0325">Glycoprotein</keyword>
<evidence type="ECO:0000256" key="11">
    <source>
        <dbReference type="ARBA" id="ARBA00022801"/>
    </source>
</evidence>
<dbReference type="SUPFAM" id="SSF88713">
    <property type="entry name" value="Glycoside hydrolase/deacetylase"/>
    <property type="match status" value="1"/>
</dbReference>
<comment type="similarity">
    <text evidence="4">Belongs to the polysaccharide deacetylase family.</text>
</comment>
<gene>
    <name evidence="25" type="ORF">JR316_001157</name>
</gene>
<dbReference type="GO" id="GO:0000272">
    <property type="term" value="P:polysaccharide catabolic process"/>
    <property type="evidence" value="ECO:0007669"/>
    <property type="project" value="UniProtKB-KW"/>
</dbReference>
<keyword evidence="5" id="KW-1003">Cell membrane</keyword>
<evidence type="ECO:0000256" key="7">
    <source>
        <dbReference type="ARBA" id="ARBA00022525"/>
    </source>
</evidence>
<dbReference type="GO" id="GO:0046872">
    <property type="term" value="F:metal ion binding"/>
    <property type="evidence" value="ECO:0007669"/>
    <property type="project" value="UniProtKB-KW"/>
</dbReference>
<feature type="compositionally biased region" description="Low complexity" evidence="22">
    <location>
        <begin position="45"/>
        <end position="56"/>
    </location>
</feature>
<keyword evidence="17" id="KW-0449">Lipoprotein</keyword>
<keyword evidence="11" id="KW-0378">Hydrolase</keyword>
<evidence type="ECO:0000256" key="3">
    <source>
        <dbReference type="ARBA" id="ARBA00004609"/>
    </source>
</evidence>
<comment type="catalytic activity">
    <reaction evidence="21">
        <text>[(1-&gt;4)-N-acetyl-beta-D-glucosaminyl](n) + n H2O = chitosan + n acetate</text>
        <dbReference type="Rhea" id="RHEA:10464"/>
        <dbReference type="Rhea" id="RHEA-COMP:9593"/>
        <dbReference type="Rhea" id="RHEA-COMP:9597"/>
        <dbReference type="ChEBI" id="CHEBI:15377"/>
        <dbReference type="ChEBI" id="CHEBI:17029"/>
        <dbReference type="ChEBI" id="CHEBI:30089"/>
        <dbReference type="ChEBI" id="CHEBI:57704"/>
        <dbReference type="EC" id="3.5.1.41"/>
    </reaction>
    <physiologicalReaction direction="left-to-right" evidence="21">
        <dbReference type="Rhea" id="RHEA:10465"/>
    </physiologicalReaction>
</comment>
<keyword evidence="12" id="KW-0146">Chitin degradation</keyword>
<evidence type="ECO:0000256" key="23">
    <source>
        <dbReference type="SAM" id="SignalP"/>
    </source>
</evidence>
<dbReference type="GO" id="GO:0071555">
    <property type="term" value="P:cell wall organization"/>
    <property type="evidence" value="ECO:0007669"/>
    <property type="project" value="UniProtKB-KW"/>
</dbReference>
<dbReference type="GO" id="GO:0005886">
    <property type="term" value="C:plasma membrane"/>
    <property type="evidence" value="ECO:0007669"/>
    <property type="project" value="UniProtKB-SubCell"/>
</dbReference>
<evidence type="ECO:0000256" key="5">
    <source>
        <dbReference type="ARBA" id="ARBA00022475"/>
    </source>
</evidence>
<keyword evidence="10 23" id="KW-0732">Signal</keyword>
<evidence type="ECO:0000313" key="25">
    <source>
        <dbReference type="EMBL" id="KAG5174498.1"/>
    </source>
</evidence>
<dbReference type="PROSITE" id="PS51677">
    <property type="entry name" value="NODB"/>
    <property type="match status" value="1"/>
</dbReference>
<comment type="caution">
    <text evidence="25">The sequence shown here is derived from an EMBL/GenBank/DDBJ whole genome shotgun (WGS) entry which is preliminary data.</text>
</comment>
<evidence type="ECO:0000256" key="9">
    <source>
        <dbReference type="ARBA" id="ARBA00022723"/>
    </source>
</evidence>
<dbReference type="GO" id="GO:0006032">
    <property type="term" value="P:chitin catabolic process"/>
    <property type="evidence" value="ECO:0007669"/>
    <property type="project" value="UniProtKB-KW"/>
</dbReference>
<comment type="cofactor">
    <cofactor evidence="1">
        <name>Co(2+)</name>
        <dbReference type="ChEBI" id="CHEBI:48828"/>
    </cofactor>
</comment>
<keyword evidence="18" id="KW-0961">Cell wall biogenesis/degradation</keyword>
<proteinExistence type="inferred from homology"/>
<organism evidence="25">
    <name type="scientific">Psilocybe cubensis</name>
    <name type="common">Psychedelic mushroom</name>
    <name type="synonym">Stropharia cubensis</name>
    <dbReference type="NCBI Taxonomy" id="181762"/>
    <lineage>
        <taxon>Eukaryota</taxon>
        <taxon>Fungi</taxon>
        <taxon>Dikarya</taxon>
        <taxon>Basidiomycota</taxon>
        <taxon>Agaricomycotina</taxon>
        <taxon>Agaricomycetes</taxon>
        <taxon>Agaricomycetidae</taxon>
        <taxon>Agaricales</taxon>
        <taxon>Agaricineae</taxon>
        <taxon>Strophariaceae</taxon>
        <taxon>Psilocybe</taxon>
    </lineage>
</organism>
<dbReference type="OrthoDB" id="407355at2759"/>
<evidence type="ECO:0000259" key="24">
    <source>
        <dbReference type="PROSITE" id="PS51677"/>
    </source>
</evidence>
<dbReference type="Gene3D" id="3.20.20.370">
    <property type="entry name" value="Glycoside hydrolase/deacetylase"/>
    <property type="match status" value="1"/>
</dbReference>
<evidence type="ECO:0000256" key="18">
    <source>
        <dbReference type="ARBA" id="ARBA00023316"/>
    </source>
</evidence>
<evidence type="ECO:0000256" key="13">
    <source>
        <dbReference type="ARBA" id="ARBA00023136"/>
    </source>
</evidence>
<keyword evidence="16" id="KW-0170">Cobalt</keyword>
<dbReference type="AlphaFoldDB" id="A0A8H8CQY3"/>
<keyword evidence="7" id="KW-0964">Secreted</keyword>
<evidence type="ECO:0000256" key="1">
    <source>
        <dbReference type="ARBA" id="ARBA00001941"/>
    </source>
</evidence>
<evidence type="ECO:0000256" key="19">
    <source>
        <dbReference type="ARBA" id="ARBA00023326"/>
    </source>
</evidence>
<dbReference type="InterPro" id="IPR011330">
    <property type="entry name" value="Glyco_hydro/deAcase_b/a-brl"/>
</dbReference>
<keyword evidence="6" id="KW-0134">Cell wall</keyword>
<evidence type="ECO:0000256" key="20">
    <source>
        <dbReference type="ARBA" id="ARBA00024056"/>
    </source>
</evidence>
<dbReference type="FunFam" id="3.20.20.370:FF:000004">
    <property type="entry name" value="Related to Chitin deacetylase"/>
    <property type="match status" value="1"/>
</dbReference>
<feature type="chain" id="PRO_5034586628" description="chitin deacetylase" evidence="23">
    <location>
        <begin position="19"/>
        <end position="511"/>
    </location>
</feature>
<protein>
    <recommendedName>
        <fullName evidence="20">chitin deacetylase</fullName>
        <ecNumber evidence="20">3.5.1.41</ecNumber>
    </recommendedName>
</protein>
<dbReference type="PANTHER" id="PTHR10587:SF133">
    <property type="entry name" value="CHITIN DEACETYLASE 1-RELATED"/>
    <property type="match status" value="1"/>
</dbReference>
<feature type="signal peptide" evidence="23">
    <location>
        <begin position="1"/>
        <end position="18"/>
    </location>
</feature>
<evidence type="ECO:0000256" key="14">
    <source>
        <dbReference type="ARBA" id="ARBA00023180"/>
    </source>
</evidence>
<reference evidence="25" key="1">
    <citation type="submission" date="2021-02" db="EMBL/GenBank/DDBJ databases">
        <title>Psilocybe cubensis genome.</title>
        <authorList>
            <person name="Mckernan K.J."/>
            <person name="Crawford S."/>
            <person name="Trippe A."/>
            <person name="Kane L.T."/>
            <person name="Mclaughlin S."/>
        </authorList>
    </citation>
    <scope>NUCLEOTIDE SEQUENCE [LARGE SCALE GENOMIC DNA]</scope>
    <source>
        <strain evidence="25">MGC-MH-2018</strain>
    </source>
</reference>